<name>A0A9N9ACS9_9GLOM</name>
<feature type="non-terminal residue" evidence="1">
    <location>
        <position position="1"/>
    </location>
</feature>
<keyword evidence="2" id="KW-1185">Reference proteome</keyword>
<protein>
    <submittedName>
        <fullName evidence="1">17959_t:CDS:1</fullName>
    </submittedName>
</protein>
<comment type="caution">
    <text evidence="1">The sequence shown here is derived from an EMBL/GenBank/DDBJ whole genome shotgun (WGS) entry which is preliminary data.</text>
</comment>
<accession>A0A9N9ACS9</accession>
<proteinExistence type="predicted"/>
<dbReference type="EMBL" id="CAJVPV010002389">
    <property type="protein sequence ID" value="CAG8524951.1"/>
    <property type="molecule type" value="Genomic_DNA"/>
</dbReference>
<dbReference type="AlphaFoldDB" id="A0A9N9ACS9"/>
<organism evidence="1 2">
    <name type="scientific">Acaulospora morrowiae</name>
    <dbReference type="NCBI Taxonomy" id="94023"/>
    <lineage>
        <taxon>Eukaryota</taxon>
        <taxon>Fungi</taxon>
        <taxon>Fungi incertae sedis</taxon>
        <taxon>Mucoromycota</taxon>
        <taxon>Glomeromycotina</taxon>
        <taxon>Glomeromycetes</taxon>
        <taxon>Diversisporales</taxon>
        <taxon>Acaulosporaceae</taxon>
        <taxon>Acaulospora</taxon>
    </lineage>
</organism>
<sequence>MFDYCDQFDDIYYIALAVFRQTQIQMDLFEKHMPTLPVGHKQQLVNMMTRINIAVQKTAEE</sequence>
<reference evidence="1" key="1">
    <citation type="submission" date="2021-06" db="EMBL/GenBank/DDBJ databases">
        <authorList>
            <person name="Kallberg Y."/>
            <person name="Tangrot J."/>
            <person name="Rosling A."/>
        </authorList>
    </citation>
    <scope>NUCLEOTIDE SEQUENCE</scope>
    <source>
        <strain evidence="1">CL551</strain>
    </source>
</reference>
<evidence type="ECO:0000313" key="1">
    <source>
        <dbReference type="EMBL" id="CAG8524951.1"/>
    </source>
</evidence>
<gene>
    <name evidence="1" type="ORF">AMORRO_LOCUS4393</name>
</gene>
<dbReference type="Proteomes" id="UP000789342">
    <property type="component" value="Unassembled WGS sequence"/>
</dbReference>
<evidence type="ECO:0000313" key="2">
    <source>
        <dbReference type="Proteomes" id="UP000789342"/>
    </source>
</evidence>